<evidence type="ECO:0000256" key="1">
    <source>
        <dbReference type="ARBA" id="ARBA00000085"/>
    </source>
</evidence>
<dbReference type="Gene3D" id="3.30.565.10">
    <property type="entry name" value="Histidine kinase-like ATPase, C-terminal domain"/>
    <property type="match status" value="1"/>
</dbReference>
<comment type="catalytic activity">
    <reaction evidence="1">
        <text>ATP + protein L-histidine = ADP + protein N-phospho-L-histidine.</text>
        <dbReference type="EC" id="2.7.13.3"/>
    </reaction>
</comment>
<evidence type="ECO:0000313" key="5">
    <source>
        <dbReference type="EMBL" id="MBD2292244.1"/>
    </source>
</evidence>
<evidence type="ECO:0000256" key="2">
    <source>
        <dbReference type="ARBA" id="ARBA00012438"/>
    </source>
</evidence>
<dbReference type="EC" id="2.7.13.3" evidence="2"/>
<dbReference type="Proteomes" id="UP000662185">
    <property type="component" value="Unassembled WGS sequence"/>
</dbReference>
<organism evidence="5 6">
    <name type="scientific">Anabaena sphaerica FACHB-251</name>
    <dbReference type="NCBI Taxonomy" id="2692883"/>
    <lineage>
        <taxon>Bacteria</taxon>
        <taxon>Bacillati</taxon>
        <taxon>Cyanobacteriota</taxon>
        <taxon>Cyanophyceae</taxon>
        <taxon>Nostocales</taxon>
        <taxon>Nostocaceae</taxon>
        <taxon>Anabaena</taxon>
    </lineage>
</organism>
<dbReference type="PANTHER" id="PTHR43102:SF2">
    <property type="entry name" value="GAF DOMAIN-CONTAINING PROTEIN"/>
    <property type="match status" value="1"/>
</dbReference>
<dbReference type="SUPFAM" id="SSF47384">
    <property type="entry name" value="Homodimeric domain of signal transducing histidine kinase"/>
    <property type="match status" value="1"/>
</dbReference>
<keyword evidence="3 5" id="KW-0418">Kinase</keyword>
<dbReference type="GO" id="GO:0000155">
    <property type="term" value="F:phosphorelay sensor kinase activity"/>
    <property type="evidence" value="ECO:0007669"/>
    <property type="project" value="InterPro"/>
</dbReference>
<evidence type="ECO:0000259" key="4">
    <source>
        <dbReference type="PROSITE" id="PS50109"/>
    </source>
</evidence>
<comment type="caution">
    <text evidence="5">The sequence shown here is derived from an EMBL/GenBank/DDBJ whole genome shotgun (WGS) entry which is preliminary data.</text>
</comment>
<dbReference type="SUPFAM" id="SSF55781">
    <property type="entry name" value="GAF domain-like"/>
    <property type="match status" value="1"/>
</dbReference>
<dbReference type="InterPro" id="IPR036890">
    <property type="entry name" value="HATPase_C_sf"/>
</dbReference>
<proteinExistence type="predicted"/>
<dbReference type="PANTHER" id="PTHR43102">
    <property type="entry name" value="SLR1143 PROTEIN"/>
    <property type="match status" value="1"/>
</dbReference>
<dbReference type="SMART" id="SM00388">
    <property type="entry name" value="HisKA"/>
    <property type="match status" value="1"/>
</dbReference>
<dbReference type="Pfam" id="PF00512">
    <property type="entry name" value="HisKA"/>
    <property type="match status" value="1"/>
</dbReference>
<dbReference type="RefSeq" id="WP_190556482.1">
    <property type="nucleotide sequence ID" value="NZ_JACJQU010000001.1"/>
</dbReference>
<protein>
    <recommendedName>
        <fullName evidence="2">histidine kinase</fullName>
        <ecNumber evidence="2">2.7.13.3</ecNumber>
    </recommendedName>
</protein>
<dbReference type="InterPro" id="IPR036097">
    <property type="entry name" value="HisK_dim/P_sf"/>
</dbReference>
<keyword evidence="3 5" id="KW-0808">Transferase</keyword>
<dbReference type="PROSITE" id="PS50109">
    <property type="entry name" value="HIS_KIN"/>
    <property type="match status" value="1"/>
</dbReference>
<dbReference type="InterPro" id="IPR005467">
    <property type="entry name" value="His_kinase_dom"/>
</dbReference>
<dbReference type="AlphaFoldDB" id="A0A926WE56"/>
<name>A0A926WE56_9NOST</name>
<dbReference type="EMBL" id="JACJQU010000001">
    <property type="protein sequence ID" value="MBD2292244.1"/>
    <property type="molecule type" value="Genomic_DNA"/>
</dbReference>
<keyword evidence="6" id="KW-1185">Reference proteome</keyword>
<dbReference type="Gene3D" id="1.10.287.130">
    <property type="match status" value="1"/>
</dbReference>
<evidence type="ECO:0000256" key="3">
    <source>
        <dbReference type="ARBA" id="ARBA00022777"/>
    </source>
</evidence>
<feature type="domain" description="Histidine kinase" evidence="4">
    <location>
        <begin position="246"/>
        <end position="514"/>
    </location>
</feature>
<sequence>MIEPENKLFAPNDGWNSLETKEQQRIKVLSDLGLRQPETIPVFEEATQTAAHFLAAEISILGFIDQEIHWFKSSVGLSRLGLMNDLAQSRQLLRWDSFCSQVVENSQILVINDTKDITNTQISTSKLVQNYGIRSYLGAPLIEASGYCLGALAVMDRKPRNFTEREIEFLQIIARWSMSEFERNRLLQGKSHNNTIKSIPSKSIPSKSIPSLPFQEKQAIDLRIAPPILETVSNSTQHLKLELLGQLTQELRTPLTSVLGMAGVLAREIYGPLTTKQREYLEIIQHSGRYLLSLVNEITELGTLSENSNVLNLAPVDIEMLCQQAINTLSEVAVRRDQDIRLSIEPGHNRICPLDKDKVRQILYHLLFSIVQLSATGSIVHVHVSYKENKLCITIWVSHPWLEDGITEIDPYLRLNSLSILDILGESGKYDFYLENQENVPIILENSPNWIEQQLGILVNRSDKDLANESANLSRERLGLLLSCHLAELHGGQISIQGSSESGYRHVISLPLQSANTAPIINDVY</sequence>
<dbReference type="CDD" id="cd00082">
    <property type="entry name" value="HisKA"/>
    <property type="match status" value="1"/>
</dbReference>
<accession>A0A926WE56</accession>
<dbReference type="Pfam" id="PF01590">
    <property type="entry name" value="GAF"/>
    <property type="match status" value="1"/>
</dbReference>
<dbReference type="Gene3D" id="3.30.450.40">
    <property type="match status" value="1"/>
</dbReference>
<evidence type="ECO:0000313" key="6">
    <source>
        <dbReference type="Proteomes" id="UP000662185"/>
    </source>
</evidence>
<gene>
    <name evidence="5" type="ORF">H6G06_01790</name>
</gene>
<dbReference type="InterPro" id="IPR029016">
    <property type="entry name" value="GAF-like_dom_sf"/>
</dbReference>
<dbReference type="SUPFAM" id="SSF55874">
    <property type="entry name" value="ATPase domain of HSP90 chaperone/DNA topoisomerase II/histidine kinase"/>
    <property type="match status" value="2"/>
</dbReference>
<reference evidence="6" key="1">
    <citation type="journal article" date="2020" name="ISME J.">
        <title>Comparative genomics reveals insights into cyanobacterial evolution and habitat adaptation.</title>
        <authorList>
            <person name="Chen M.Y."/>
            <person name="Teng W.K."/>
            <person name="Zhao L."/>
            <person name="Hu C.X."/>
            <person name="Zhou Y.K."/>
            <person name="Han B.P."/>
            <person name="Song L.R."/>
            <person name="Shu W.S."/>
        </authorList>
    </citation>
    <scope>NUCLEOTIDE SEQUENCE [LARGE SCALE GENOMIC DNA]</scope>
    <source>
        <strain evidence="6">FACHB-251</strain>
    </source>
</reference>
<dbReference type="InterPro" id="IPR003661">
    <property type="entry name" value="HisK_dim/P_dom"/>
</dbReference>
<dbReference type="SMART" id="SM00065">
    <property type="entry name" value="GAF"/>
    <property type="match status" value="1"/>
</dbReference>
<dbReference type="InterPro" id="IPR003018">
    <property type="entry name" value="GAF"/>
</dbReference>